<keyword evidence="3" id="KW-1185">Reference proteome</keyword>
<evidence type="ECO:0000313" key="2">
    <source>
        <dbReference type="EMBL" id="KAE8678586.1"/>
    </source>
</evidence>
<sequence length="144" mass="16636">MGGVAWSEEEDNCSRDAWSDMVKASGIAYLFWPVPEELQIEMVELPTPKHQRGVLQKMKSISSLSSTISSTEHQTSINTEKFIRNPDHDQPKTEEKTRSGEDCHTGAEEAGRYAMDYQFGSSMRWQQQQQWDWDDSIFDIDLWT</sequence>
<comment type="caution">
    <text evidence="2">The sequence shown here is derived from an EMBL/GenBank/DDBJ whole genome shotgun (WGS) entry which is preliminary data.</text>
</comment>
<organism evidence="2 3">
    <name type="scientific">Hibiscus syriacus</name>
    <name type="common">Rose of Sharon</name>
    <dbReference type="NCBI Taxonomy" id="106335"/>
    <lineage>
        <taxon>Eukaryota</taxon>
        <taxon>Viridiplantae</taxon>
        <taxon>Streptophyta</taxon>
        <taxon>Embryophyta</taxon>
        <taxon>Tracheophyta</taxon>
        <taxon>Spermatophyta</taxon>
        <taxon>Magnoliopsida</taxon>
        <taxon>eudicotyledons</taxon>
        <taxon>Gunneridae</taxon>
        <taxon>Pentapetalae</taxon>
        <taxon>rosids</taxon>
        <taxon>malvids</taxon>
        <taxon>Malvales</taxon>
        <taxon>Malvaceae</taxon>
        <taxon>Malvoideae</taxon>
        <taxon>Hibiscus</taxon>
    </lineage>
</organism>
<dbReference type="EMBL" id="VEPZ02001332">
    <property type="protein sequence ID" value="KAE8678586.1"/>
    <property type="molecule type" value="Genomic_DNA"/>
</dbReference>
<evidence type="ECO:0000313" key="3">
    <source>
        <dbReference type="Proteomes" id="UP000436088"/>
    </source>
</evidence>
<accession>A0A6A2YG22</accession>
<proteinExistence type="predicted"/>
<reference evidence="2" key="1">
    <citation type="submission" date="2019-09" db="EMBL/GenBank/DDBJ databases">
        <title>Draft genome information of white flower Hibiscus syriacus.</title>
        <authorList>
            <person name="Kim Y.-M."/>
        </authorList>
    </citation>
    <scope>NUCLEOTIDE SEQUENCE [LARGE SCALE GENOMIC DNA]</scope>
    <source>
        <strain evidence="2">YM2019G1</strain>
    </source>
</reference>
<feature type="region of interest" description="Disordered" evidence="1">
    <location>
        <begin position="82"/>
        <end position="107"/>
    </location>
</feature>
<protein>
    <submittedName>
        <fullName evidence="2">Uncharacterized protein</fullName>
    </submittedName>
</protein>
<evidence type="ECO:0000256" key="1">
    <source>
        <dbReference type="SAM" id="MobiDB-lite"/>
    </source>
</evidence>
<dbReference type="Proteomes" id="UP000436088">
    <property type="component" value="Unassembled WGS sequence"/>
</dbReference>
<name>A0A6A2YG22_HIBSY</name>
<gene>
    <name evidence="2" type="ORF">F3Y22_tig00111403pilonHSYRG00101</name>
</gene>
<dbReference type="AlphaFoldDB" id="A0A6A2YG22"/>